<evidence type="ECO:0000256" key="8">
    <source>
        <dbReference type="ARBA" id="ARBA00023017"/>
    </source>
</evidence>
<proteinExistence type="inferred from homology"/>
<evidence type="ECO:0000256" key="4">
    <source>
        <dbReference type="ARBA" id="ARBA00022490"/>
    </source>
</evidence>
<evidence type="ECO:0000256" key="11">
    <source>
        <dbReference type="RuleBase" id="RU366047"/>
    </source>
</evidence>
<dbReference type="GO" id="GO:0045504">
    <property type="term" value="F:dynein heavy chain binding"/>
    <property type="evidence" value="ECO:0007669"/>
    <property type="project" value="TreeGrafter"/>
</dbReference>
<dbReference type="AlphaFoldDB" id="A0AAV0VH64"/>
<evidence type="ECO:0000256" key="2">
    <source>
        <dbReference type="ARBA" id="ARBA00006831"/>
    </source>
</evidence>
<keyword evidence="4 11" id="KW-0963">Cytoplasm</keyword>
<feature type="compositionally biased region" description="Basic and acidic residues" evidence="12">
    <location>
        <begin position="379"/>
        <end position="410"/>
    </location>
</feature>
<dbReference type="GO" id="GO:0007018">
    <property type="term" value="P:microtubule-based movement"/>
    <property type="evidence" value="ECO:0007669"/>
    <property type="project" value="InterPro"/>
</dbReference>
<comment type="function">
    <text evidence="11">Acts as one of several non-catalytic accessory components of the cytoplasmic dynein 1 complex that are thought to be involved in linking dynein to cargos and to adapter proteins that regulate dynein function. Cytoplasmic dynein 1 acts as a motor for the intracellular retrograde motility of vesicles and organelles along microtubules. May play a role in binding dynein to membranous organelles or chromosomes.</text>
</comment>
<dbReference type="PANTHER" id="PTHR12688">
    <property type="entry name" value="DYNEIN LIGHT INTERMEDIATE CHAIN"/>
    <property type="match status" value="1"/>
</dbReference>
<dbReference type="InterPro" id="IPR022780">
    <property type="entry name" value="Dynein_light_int_chain"/>
</dbReference>
<name>A0AAV0VH64_9STRA</name>
<dbReference type="EMBL" id="CANTFM010002696">
    <property type="protein sequence ID" value="CAI5747510.1"/>
    <property type="molecule type" value="Genomic_DNA"/>
</dbReference>
<gene>
    <name evidence="13" type="ORF">PDE001_LOCUS12405</name>
</gene>
<dbReference type="Pfam" id="PF05783">
    <property type="entry name" value="DLIC"/>
    <property type="match status" value="1"/>
</dbReference>
<dbReference type="GO" id="GO:0005813">
    <property type="term" value="C:centrosome"/>
    <property type="evidence" value="ECO:0007669"/>
    <property type="project" value="TreeGrafter"/>
</dbReference>
<dbReference type="GO" id="GO:0005874">
    <property type="term" value="C:microtubule"/>
    <property type="evidence" value="ECO:0007669"/>
    <property type="project" value="UniProtKB-KW"/>
</dbReference>
<protein>
    <recommendedName>
        <fullName evidence="11">Dynein light intermediate chain</fullName>
    </recommendedName>
</protein>
<evidence type="ECO:0000256" key="12">
    <source>
        <dbReference type="SAM" id="MobiDB-lite"/>
    </source>
</evidence>
<feature type="compositionally biased region" description="Polar residues" evidence="12">
    <location>
        <begin position="367"/>
        <end position="377"/>
    </location>
</feature>
<keyword evidence="14" id="KW-1185">Reference proteome</keyword>
<evidence type="ECO:0000256" key="1">
    <source>
        <dbReference type="ARBA" id="ARBA00004245"/>
    </source>
</evidence>
<dbReference type="InterPro" id="IPR027417">
    <property type="entry name" value="P-loop_NTPase"/>
</dbReference>
<keyword evidence="8 11" id="KW-0243">Dynein</keyword>
<comment type="subcellular location">
    <subcellularLocation>
        <location evidence="1 11">Cytoplasm</location>
        <location evidence="1 11">Cytoskeleton</location>
    </subcellularLocation>
</comment>
<reference evidence="13" key="1">
    <citation type="submission" date="2022-12" db="EMBL/GenBank/DDBJ databases">
        <authorList>
            <person name="Webb A."/>
        </authorList>
    </citation>
    <scope>NUCLEOTIDE SEQUENCE</scope>
    <source>
        <strain evidence="13">Pd1</strain>
    </source>
</reference>
<keyword evidence="7 11" id="KW-0067">ATP-binding</keyword>
<keyword evidence="6 11" id="KW-0547">Nucleotide-binding</keyword>
<keyword evidence="10 11" id="KW-0206">Cytoskeleton</keyword>
<dbReference type="GO" id="GO:0005868">
    <property type="term" value="C:cytoplasmic dynein complex"/>
    <property type="evidence" value="ECO:0007669"/>
    <property type="project" value="UniProtKB-UniRule"/>
</dbReference>
<comment type="caution">
    <text evidence="13">The sequence shown here is derived from an EMBL/GenBank/DDBJ whole genome shotgun (WGS) entry which is preliminary data.</text>
</comment>
<keyword evidence="3 11" id="KW-0813">Transport</keyword>
<evidence type="ECO:0000256" key="5">
    <source>
        <dbReference type="ARBA" id="ARBA00022701"/>
    </source>
</evidence>
<organism evidence="13 14">
    <name type="scientific">Peronospora destructor</name>
    <dbReference type="NCBI Taxonomy" id="86335"/>
    <lineage>
        <taxon>Eukaryota</taxon>
        <taxon>Sar</taxon>
        <taxon>Stramenopiles</taxon>
        <taxon>Oomycota</taxon>
        <taxon>Peronosporomycetes</taxon>
        <taxon>Peronosporales</taxon>
        <taxon>Peronosporaceae</taxon>
        <taxon>Peronospora</taxon>
    </lineage>
</organism>
<feature type="compositionally biased region" description="Basic and acidic residues" evidence="12">
    <location>
        <begin position="352"/>
        <end position="366"/>
    </location>
</feature>
<evidence type="ECO:0000256" key="7">
    <source>
        <dbReference type="ARBA" id="ARBA00022840"/>
    </source>
</evidence>
<dbReference type="PANTHER" id="PTHR12688:SF0">
    <property type="entry name" value="DYNEIN LIGHT INTERMEDIATE CHAIN"/>
    <property type="match status" value="1"/>
</dbReference>
<evidence type="ECO:0000256" key="3">
    <source>
        <dbReference type="ARBA" id="ARBA00022448"/>
    </source>
</evidence>
<evidence type="ECO:0000256" key="6">
    <source>
        <dbReference type="ARBA" id="ARBA00022741"/>
    </source>
</evidence>
<dbReference type="SUPFAM" id="SSF52540">
    <property type="entry name" value="P-loop containing nucleoside triphosphate hydrolases"/>
    <property type="match status" value="1"/>
</dbReference>
<comment type="similarity">
    <text evidence="2 11">Belongs to the dynein light intermediate chain family.</text>
</comment>
<dbReference type="GO" id="GO:0005524">
    <property type="term" value="F:ATP binding"/>
    <property type="evidence" value="ECO:0007669"/>
    <property type="project" value="UniProtKB-KW"/>
</dbReference>
<feature type="region of interest" description="Disordered" evidence="12">
    <location>
        <begin position="351"/>
        <end position="410"/>
    </location>
</feature>
<comment type="subunit">
    <text evidence="11">Homodimer. The cytoplasmic dynein 1 complex consists of two catalytic heavy chains (HCs) and a number of non-catalytic subunits presented by intermediate chains (ICs).</text>
</comment>
<dbReference type="Gene3D" id="3.40.50.300">
    <property type="entry name" value="P-loop containing nucleotide triphosphate hydrolases"/>
    <property type="match status" value="1"/>
</dbReference>
<sequence length="410" mass="46111">MADKENLWQQMLRDCSVRSKLPVANLLLTTDETHTVDTILAYKTLDVLDPHANESGDDASEDVMAHICTWSLNDLTFEDLIKIAIKPQTLQKTVVAIVLDLSRPWTIKSSLEQWLSVLEGQLLEQINQLIPEERNELYAALKQHILTYEDPSVDHSAPAPMDTSTNEFMEEGVLSKNIGVPLVVIVAKADLRPENSVKMDYIEYTLRQFALRYGASVVFTSAKTGSNVDTLRKYILHRACSCQFKFTEPPQLVDHSSIFIPSGYDSFELINQSLVGSQARWPTDKPFEKIIIAPSEDTDDAASLLAADIQVDNHEQWLEKLEKAAGAGLEELQKQSIEASKKAEQAAVARRAAADRRKREEKDVSSKHLQNFFNNLLSRPEKTRSSRSMSDKKKEKSDMPSGEEEVKPLV</sequence>
<evidence type="ECO:0000313" key="13">
    <source>
        <dbReference type="EMBL" id="CAI5747510.1"/>
    </source>
</evidence>
<evidence type="ECO:0000256" key="10">
    <source>
        <dbReference type="ARBA" id="ARBA00023212"/>
    </source>
</evidence>
<evidence type="ECO:0000313" key="14">
    <source>
        <dbReference type="Proteomes" id="UP001162029"/>
    </source>
</evidence>
<dbReference type="Proteomes" id="UP001162029">
    <property type="component" value="Unassembled WGS sequence"/>
</dbReference>
<evidence type="ECO:0000256" key="9">
    <source>
        <dbReference type="ARBA" id="ARBA00023175"/>
    </source>
</evidence>
<keyword evidence="5 11" id="KW-0493">Microtubule</keyword>
<dbReference type="InterPro" id="IPR008467">
    <property type="entry name" value="Dynein1_light_intermed_chain"/>
</dbReference>
<accession>A0AAV0VH64</accession>
<dbReference type="GO" id="GO:0000226">
    <property type="term" value="P:microtubule cytoskeleton organization"/>
    <property type="evidence" value="ECO:0007669"/>
    <property type="project" value="TreeGrafter"/>
</dbReference>
<keyword evidence="9 11" id="KW-0505">Motor protein</keyword>